<evidence type="ECO:0000313" key="3">
    <source>
        <dbReference type="Proteomes" id="UP000276133"/>
    </source>
</evidence>
<proteinExistence type="predicted"/>
<sequence>MHMVINFDLHLSQSFAISLPRLLASKILVSFLASFALDVSTRDQKALFDVPFILNVAQHSLQYISVAFIPLLYCLSFVFSLYMIYFLTQLICVPSIVIRLPNLPNLNFSSINFDFQRSGIVHLFLVLLVDK</sequence>
<accession>A0A3M7SPV8</accession>
<organism evidence="2 3">
    <name type="scientific">Brachionus plicatilis</name>
    <name type="common">Marine rotifer</name>
    <name type="synonym">Brachionus muelleri</name>
    <dbReference type="NCBI Taxonomy" id="10195"/>
    <lineage>
        <taxon>Eukaryota</taxon>
        <taxon>Metazoa</taxon>
        <taxon>Spiralia</taxon>
        <taxon>Gnathifera</taxon>
        <taxon>Rotifera</taxon>
        <taxon>Eurotatoria</taxon>
        <taxon>Monogononta</taxon>
        <taxon>Pseudotrocha</taxon>
        <taxon>Ploima</taxon>
        <taxon>Brachionidae</taxon>
        <taxon>Brachionus</taxon>
    </lineage>
</organism>
<dbReference type="AlphaFoldDB" id="A0A3M7SPV8"/>
<keyword evidence="1" id="KW-1133">Transmembrane helix</keyword>
<evidence type="ECO:0000313" key="2">
    <source>
        <dbReference type="EMBL" id="RNA37650.1"/>
    </source>
</evidence>
<protein>
    <submittedName>
        <fullName evidence="2">Uncharacterized protein</fullName>
    </submittedName>
</protein>
<evidence type="ECO:0000256" key="1">
    <source>
        <dbReference type="SAM" id="Phobius"/>
    </source>
</evidence>
<name>A0A3M7SPV8_BRAPC</name>
<reference evidence="2 3" key="1">
    <citation type="journal article" date="2018" name="Sci. Rep.">
        <title>Genomic signatures of local adaptation to the degree of environmental predictability in rotifers.</title>
        <authorList>
            <person name="Franch-Gras L."/>
            <person name="Hahn C."/>
            <person name="Garcia-Roger E.M."/>
            <person name="Carmona M.J."/>
            <person name="Serra M."/>
            <person name="Gomez A."/>
        </authorList>
    </citation>
    <scope>NUCLEOTIDE SEQUENCE [LARGE SCALE GENOMIC DNA]</scope>
    <source>
        <strain evidence="2">HYR1</strain>
    </source>
</reference>
<comment type="caution">
    <text evidence="2">The sequence shown here is derived from an EMBL/GenBank/DDBJ whole genome shotgun (WGS) entry which is preliminary data.</text>
</comment>
<dbReference type="EMBL" id="REGN01001010">
    <property type="protein sequence ID" value="RNA37650.1"/>
    <property type="molecule type" value="Genomic_DNA"/>
</dbReference>
<keyword evidence="3" id="KW-1185">Reference proteome</keyword>
<keyword evidence="1" id="KW-0472">Membrane</keyword>
<feature type="transmembrane region" description="Helical" evidence="1">
    <location>
        <begin position="60"/>
        <end position="85"/>
    </location>
</feature>
<dbReference type="Proteomes" id="UP000276133">
    <property type="component" value="Unassembled WGS sequence"/>
</dbReference>
<gene>
    <name evidence="2" type="ORF">BpHYR1_026994</name>
</gene>
<keyword evidence="1" id="KW-0812">Transmembrane</keyword>